<dbReference type="CDD" id="cd19842">
    <property type="entry name" value="Bbox1_TRIM25-like_C-IV"/>
    <property type="match status" value="1"/>
</dbReference>
<dbReference type="Gene3D" id="4.10.830.40">
    <property type="match status" value="1"/>
</dbReference>
<evidence type="ECO:0000256" key="2">
    <source>
        <dbReference type="ARBA" id="ARBA00022771"/>
    </source>
</evidence>
<dbReference type="Gene3D" id="3.30.160.60">
    <property type="entry name" value="Classic Zinc Finger"/>
    <property type="match status" value="1"/>
</dbReference>
<protein>
    <recommendedName>
        <fullName evidence="5">B box-type domain-containing protein</fullName>
    </recommendedName>
</protein>
<evidence type="ECO:0000256" key="3">
    <source>
        <dbReference type="ARBA" id="ARBA00022833"/>
    </source>
</evidence>
<dbReference type="OrthoDB" id="6270329at2759"/>
<keyword evidence="1" id="KW-0479">Metal-binding</keyword>
<accession>A0A9Q0XHF1</accession>
<sequence length="227" mass="25645">MEDEEEEEEDPLLCDFCTGEERAAAAQSCLVCLASFCAPHLQPHLRSPAFQSHRLVPPARRLEESLCKLHLQPLESFCRTDRSCICPLCRAHGHRGHEVVAVEVERQHVEAQKPKILSSVDNQLDELGVFIAQTRRTMDLIKGTAEKEKEKVSKLFAETAQVLAAFRKEVLGFVEDGERAILNGVEEELRQKEERRATLAKCRQNLEKVSSTNTISFLQVCSAFRAF</sequence>
<keyword evidence="3" id="KW-0862">Zinc</keyword>
<dbReference type="InterPro" id="IPR058030">
    <property type="entry name" value="TRIM8/14/16/25/29/45/65_CC"/>
</dbReference>
<proteinExistence type="predicted"/>
<dbReference type="CDD" id="cd19769">
    <property type="entry name" value="Bbox2_TRIM16-like"/>
    <property type="match status" value="1"/>
</dbReference>
<dbReference type="InterPro" id="IPR051051">
    <property type="entry name" value="E3_ubiq-ligase_TRIM/RNF"/>
</dbReference>
<dbReference type="SUPFAM" id="SSF57845">
    <property type="entry name" value="B-box zinc-binding domain"/>
    <property type="match status" value="1"/>
</dbReference>
<name>A0A9Q0XHF1_9SAUR</name>
<evidence type="ECO:0000313" key="7">
    <source>
        <dbReference type="Proteomes" id="UP001142489"/>
    </source>
</evidence>
<dbReference type="PANTHER" id="PTHR25465:SF59">
    <property type="entry name" value="TRIPARTITE MOTIF-CONTAINING PROTEIN 47"/>
    <property type="match status" value="1"/>
</dbReference>
<evidence type="ECO:0000313" key="6">
    <source>
        <dbReference type="EMBL" id="KAJ7316039.1"/>
    </source>
</evidence>
<reference evidence="6" key="1">
    <citation type="journal article" date="2023" name="DNA Res.">
        <title>Chromosome-level genome assembly of Phrynocephalus forsythii using third-generation DNA sequencing and Hi-C analysis.</title>
        <authorList>
            <person name="Qi Y."/>
            <person name="Zhao W."/>
            <person name="Zhao Y."/>
            <person name="Niu C."/>
            <person name="Cao S."/>
            <person name="Zhang Y."/>
        </authorList>
    </citation>
    <scope>NUCLEOTIDE SEQUENCE</scope>
    <source>
        <tissue evidence="6">Muscle</tissue>
    </source>
</reference>
<dbReference type="Proteomes" id="UP001142489">
    <property type="component" value="Unassembled WGS sequence"/>
</dbReference>
<dbReference type="PROSITE" id="PS50119">
    <property type="entry name" value="ZF_BBOX"/>
    <property type="match status" value="1"/>
</dbReference>
<evidence type="ECO:0000256" key="4">
    <source>
        <dbReference type="PROSITE-ProRule" id="PRU00024"/>
    </source>
</evidence>
<comment type="caution">
    <text evidence="6">The sequence shown here is derived from an EMBL/GenBank/DDBJ whole genome shotgun (WGS) entry which is preliminary data.</text>
</comment>
<dbReference type="Pfam" id="PF25600">
    <property type="entry name" value="TRIM_CC"/>
    <property type="match status" value="1"/>
</dbReference>
<dbReference type="PANTHER" id="PTHR25465">
    <property type="entry name" value="B-BOX DOMAIN CONTAINING"/>
    <property type="match status" value="1"/>
</dbReference>
<organism evidence="6 7">
    <name type="scientific">Phrynocephalus forsythii</name>
    <dbReference type="NCBI Taxonomy" id="171643"/>
    <lineage>
        <taxon>Eukaryota</taxon>
        <taxon>Metazoa</taxon>
        <taxon>Chordata</taxon>
        <taxon>Craniata</taxon>
        <taxon>Vertebrata</taxon>
        <taxon>Euteleostomi</taxon>
        <taxon>Lepidosauria</taxon>
        <taxon>Squamata</taxon>
        <taxon>Bifurcata</taxon>
        <taxon>Unidentata</taxon>
        <taxon>Episquamata</taxon>
        <taxon>Toxicofera</taxon>
        <taxon>Iguania</taxon>
        <taxon>Acrodonta</taxon>
        <taxon>Agamidae</taxon>
        <taxon>Agaminae</taxon>
        <taxon>Phrynocephalus</taxon>
    </lineage>
</organism>
<keyword evidence="7" id="KW-1185">Reference proteome</keyword>
<dbReference type="SMART" id="SM00336">
    <property type="entry name" value="BBOX"/>
    <property type="match status" value="1"/>
</dbReference>
<dbReference type="InterPro" id="IPR000315">
    <property type="entry name" value="Znf_B-box"/>
</dbReference>
<feature type="domain" description="B box-type" evidence="5">
    <location>
        <begin position="62"/>
        <end position="102"/>
    </location>
</feature>
<keyword evidence="2 4" id="KW-0863">Zinc-finger</keyword>
<dbReference type="GO" id="GO:0008270">
    <property type="term" value="F:zinc ion binding"/>
    <property type="evidence" value="ECO:0007669"/>
    <property type="project" value="UniProtKB-KW"/>
</dbReference>
<gene>
    <name evidence="6" type="ORF">JRQ81_002201</name>
</gene>
<dbReference type="Pfam" id="PF00643">
    <property type="entry name" value="zf-B_box"/>
    <property type="match status" value="1"/>
</dbReference>
<dbReference type="EMBL" id="JAPFRF010000011">
    <property type="protein sequence ID" value="KAJ7316039.1"/>
    <property type="molecule type" value="Genomic_DNA"/>
</dbReference>
<dbReference type="AlphaFoldDB" id="A0A9Q0XHF1"/>
<evidence type="ECO:0000259" key="5">
    <source>
        <dbReference type="PROSITE" id="PS50119"/>
    </source>
</evidence>
<evidence type="ECO:0000256" key="1">
    <source>
        <dbReference type="ARBA" id="ARBA00022723"/>
    </source>
</evidence>